<dbReference type="GO" id="GO:0030286">
    <property type="term" value="C:dynein complex"/>
    <property type="evidence" value="ECO:0007669"/>
    <property type="project" value="InterPro"/>
</dbReference>
<dbReference type="PANTHER" id="PTHR46961:SF22">
    <property type="entry name" value="DYNEIN BETA CHAIN, CILIARY"/>
    <property type="match status" value="1"/>
</dbReference>
<comment type="similarity">
    <text evidence="1">Belongs to the dynein heavy chain family.</text>
</comment>
<dbReference type="Proteomes" id="UP000515129">
    <property type="component" value="Chromosome 31"/>
</dbReference>
<dbReference type="PANTHER" id="PTHR46961">
    <property type="entry name" value="DYNEIN HEAVY CHAIN 1, AXONEMAL-LIKE PROTEIN"/>
    <property type="match status" value="1"/>
</dbReference>
<dbReference type="GeneID" id="113051134"/>
<dbReference type="InterPro" id="IPR024317">
    <property type="entry name" value="Dynein_heavy_chain_D4_dom"/>
</dbReference>
<sequence length="78" mass="9094">MEVFQITLRKGYGISDLRSDIAALYRKVRVKNIATVFLHKDAQIPDERFLVLINDMLASGGAVFFSSWLHSYRRFRLM</sequence>
<dbReference type="RefSeq" id="XP_026070518.1">
    <property type="nucleotide sequence ID" value="XM_026214733.1"/>
</dbReference>
<dbReference type="OrthoDB" id="8947599at2759"/>
<dbReference type="AlphaFoldDB" id="A0A6P6KDZ0"/>
<evidence type="ECO:0000256" key="1">
    <source>
        <dbReference type="ARBA" id="ARBA00008887"/>
    </source>
</evidence>
<evidence type="ECO:0000313" key="3">
    <source>
        <dbReference type="Proteomes" id="UP000515129"/>
    </source>
</evidence>
<dbReference type="GO" id="GO:0007018">
    <property type="term" value="P:microtubule-based movement"/>
    <property type="evidence" value="ECO:0007669"/>
    <property type="project" value="InterPro"/>
</dbReference>
<accession>A0A6P6KDZ0</accession>
<evidence type="ECO:0000313" key="4">
    <source>
        <dbReference type="RefSeq" id="XP_026070518.1"/>
    </source>
</evidence>
<name>A0A6P6KDZ0_CARAU</name>
<organism evidence="3 4">
    <name type="scientific">Carassius auratus</name>
    <name type="common">Goldfish</name>
    <dbReference type="NCBI Taxonomy" id="7957"/>
    <lineage>
        <taxon>Eukaryota</taxon>
        <taxon>Metazoa</taxon>
        <taxon>Chordata</taxon>
        <taxon>Craniata</taxon>
        <taxon>Vertebrata</taxon>
        <taxon>Euteleostomi</taxon>
        <taxon>Actinopterygii</taxon>
        <taxon>Neopterygii</taxon>
        <taxon>Teleostei</taxon>
        <taxon>Ostariophysi</taxon>
        <taxon>Cypriniformes</taxon>
        <taxon>Cyprinidae</taxon>
        <taxon>Cyprininae</taxon>
        <taxon>Carassius</taxon>
    </lineage>
</organism>
<feature type="domain" description="Dynein heavy chain AAA module D4" evidence="2">
    <location>
        <begin position="1"/>
        <end position="61"/>
    </location>
</feature>
<dbReference type="GO" id="GO:0051959">
    <property type="term" value="F:dynein light intermediate chain binding"/>
    <property type="evidence" value="ECO:0007669"/>
    <property type="project" value="InterPro"/>
</dbReference>
<dbReference type="Pfam" id="PF12780">
    <property type="entry name" value="AAA_8"/>
    <property type="match status" value="1"/>
</dbReference>
<dbReference type="KEGG" id="caua:113051134"/>
<protein>
    <submittedName>
        <fullName evidence="4">Dynein beta chain, ciliary-like</fullName>
    </submittedName>
</protein>
<dbReference type="Gene3D" id="3.40.50.300">
    <property type="entry name" value="P-loop containing nucleotide triphosphate hydrolases"/>
    <property type="match status" value="1"/>
</dbReference>
<gene>
    <name evidence="4" type="primary">LOC113051134</name>
</gene>
<keyword evidence="3" id="KW-1185">Reference proteome</keyword>
<proteinExistence type="inferred from homology"/>
<dbReference type="InterPro" id="IPR027417">
    <property type="entry name" value="P-loop_NTPase"/>
</dbReference>
<dbReference type="InterPro" id="IPR026983">
    <property type="entry name" value="DHC"/>
</dbReference>
<dbReference type="GO" id="GO:0045505">
    <property type="term" value="F:dynein intermediate chain binding"/>
    <property type="evidence" value="ECO:0007669"/>
    <property type="project" value="InterPro"/>
</dbReference>
<reference evidence="4" key="1">
    <citation type="submission" date="2025-08" db="UniProtKB">
        <authorList>
            <consortium name="RefSeq"/>
        </authorList>
    </citation>
    <scope>IDENTIFICATION</scope>
    <source>
        <strain evidence="4">Wakin</strain>
        <tissue evidence="4">Muscle</tissue>
    </source>
</reference>
<evidence type="ECO:0000259" key="2">
    <source>
        <dbReference type="Pfam" id="PF12780"/>
    </source>
</evidence>